<name>A0ABT2ENW3_9BACT</name>
<dbReference type="InterPro" id="IPR014592">
    <property type="entry name" value="P-loop_UCP034888"/>
</dbReference>
<organism evidence="3 4">
    <name type="scientific">Candidatus Fervidibacter sacchari</name>
    <dbReference type="NCBI Taxonomy" id="1448929"/>
    <lineage>
        <taxon>Bacteria</taxon>
        <taxon>Candidatus Fervidibacterota</taxon>
        <taxon>Candidatus Fervidibacter</taxon>
    </lineage>
</organism>
<dbReference type="Proteomes" id="UP001204798">
    <property type="component" value="Unassembled WGS sequence"/>
</dbReference>
<dbReference type="SUPFAM" id="SSF52540">
    <property type="entry name" value="P-loop containing nucleoside triphosphate hydrolases"/>
    <property type="match status" value="1"/>
</dbReference>
<dbReference type="InterPro" id="IPR051396">
    <property type="entry name" value="Bact_Antivir_Def_Nuclease"/>
</dbReference>
<feature type="domain" description="Endonuclease GajA/Old nuclease/RecF-like AAA" evidence="2">
    <location>
        <begin position="255"/>
        <end position="367"/>
    </location>
</feature>
<dbReference type="InterPro" id="IPR027417">
    <property type="entry name" value="P-loop_NTPase"/>
</dbReference>
<dbReference type="PANTHER" id="PTHR43581:SF2">
    <property type="entry name" value="EXCINUCLEASE ATPASE SUBUNIT"/>
    <property type="match status" value="1"/>
</dbReference>
<protein>
    <submittedName>
        <fullName evidence="3">ATPase</fullName>
    </submittedName>
</protein>
<dbReference type="EMBL" id="JANUCP010000003">
    <property type="protein sequence ID" value="MCS3919653.1"/>
    <property type="molecule type" value="Genomic_DNA"/>
</dbReference>
<dbReference type="Pfam" id="PF12476">
    <property type="entry name" value="DUF3696"/>
    <property type="match status" value="1"/>
</dbReference>
<evidence type="ECO:0000259" key="1">
    <source>
        <dbReference type="Pfam" id="PF12476"/>
    </source>
</evidence>
<dbReference type="Gene3D" id="3.40.50.300">
    <property type="entry name" value="P-loop containing nucleotide triphosphate hydrolases"/>
    <property type="match status" value="2"/>
</dbReference>
<keyword evidence="4" id="KW-1185">Reference proteome</keyword>
<comment type="caution">
    <text evidence="3">The sequence shown here is derived from an EMBL/GenBank/DDBJ whole genome shotgun (WGS) entry which is preliminary data.</text>
</comment>
<gene>
    <name evidence="3" type="ORF">M2350_002066</name>
</gene>
<dbReference type="InterPro" id="IPR041685">
    <property type="entry name" value="AAA_GajA/Old/RecF-like"/>
</dbReference>
<dbReference type="Pfam" id="PF13175">
    <property type="entry name" value="AAA_15"/>
    <property type="match status" value="2"/>
</dbReference>
<dbReference type="InterPro" id="IPR022532">
    <property type="entry name" value="DUF3696"/>
</dbReference>
<dbReference type="PANTHER" id="PTHR43581">
    <property type="entry name" value="ATP/GTP PHOSPHATASE"/>
    <property type="match status" value="1"/>
</dbReference>
<dbReference type="RefSeq" id="WP_259096300.1">
    <property type="nucleotide sequence ID" value="NZ_CP130454.1"/>
</dbReference>
<evidence type="ECO:0000313" key="3">
    <source>
        <dbReference type="EMBL" id="MCS3919653.1"/>
    </source>
</evidence>
<reference evidence="3 4" key="1">
    <citation type="submission" date="2022-08" db="EMBL/GenBank/DDBJ databases">
        <title>Bacterial and archaeal communities from various locations to study Microbial Dark Matter (Phase II).</title>
        <authorList>
            <person name="Stepanauskas R."/>
        </authorList>
    </citation>
    <scope>NUCLEOTIDE SEQUENCE [LARGE SCALE GENOMIC DNA]</scope>
    <source>
        <strain evidence="3 4">PD1</strain>
    </source>
</reference>
<feature type="domain" description="DUF3696" evidence="1">
    <location>
        <begin position="381"/>
        <end position="421"/>
    </location>
</feature>
<sequence>MLTKLRIKNFKCFEDTGEMEIRPLTVLLGPNSSGKSSIMQFLLALRQTVESPDIQVAFAPNDSWVRLGSYPDFIFRHEWQRELEAMLEFTEHLPAPVRSSRRPNKLRLKVRWRYNKKTTQIRLEESELVFNDGEFSQLLMRKAGRYEATLKIASEDGKEWRHEALPVHFHGFAVRIKKGEKPSDLRQKMSRHPMVFMVGEIVASELRRLFYLGPLREYPQRSYVISGQAPSDVGVRGERSAEVLWFASRTKRQRQQMLENINRWVKEFGIAKEVRLQRLGKSNQYQVLFVDAATNLPVNIADVGFGASQLLPIIVQGFYAQPGSVLLIEQPEIHLHPKAQATLGDLLMEVVKTGDRQIIVETHSEHLLARIQRRIAEQRFSHEQVAIYYFEPTPDGTKIHRIELDEYGQLAEPIPEGFFEEGLEEALAHMKAVGERKAKEVSVASEGMDN</sequence>
<feature type="domain" description="Endonuclease GajA/Old nuclease/RecF-like AAA" evidence="2">
    <location>
        <begin position="1"/>
        <end position="48"/>
    </location>
</feature>
<evidence type="ECO:0000313" key="4">
    <source>
        <dbReference type="Proteomes" id="UP001204798"/>
    </source>
</evidence>
<dbReference type="PIRSF" id="PIRSF034888">
    <property type="entry name" value="P-loop_UCP034888"/>
    <property type="match status" value="1"/>
</dbReference>
<accession>A0ABT2ENW3</accession>
<evidence type="ECO:0000259" key="2">
    <source>
        <dbReference type="Pfam" id="PF13175"/>
    </source>
</evidence>
<proteinExistence type="predicted"/>